<name>A0A0R1S7G5_9LACO</name>
<evidence type="ECO:0000313" key="13">
    <source>
        <dbReference type="Proteomes" id="UP000052013"/>
    </source>
</evidence>
<dbReference type="PATRIC" id="fig|1423739.3.peg.2029"/>
<reference evidence="12 13" key="1">
    <citation type="journal article" date="2015" name="Genome Announc.">
        <title>Expanding the biotechnology potential of lactobacilli through comparative genomics of 213 strains and associated genera.</title>
        <authorList>
            <person name="Sun Z."/>
            <person name="Harris H.M."/>
            <person name="McCann A."/>
            <person name="Guo C."/>
            <person name="Argimon S."/>
            <person name="Zhang W."/>
            <person name="Yang X."/>
            <person name="Jeffery I.B."/>
            <person name="Cooney J.C."/>
            <person name="Kagawa T.F."/>
            <person name="Liu W."/>
            <person name="Song Y."/>
            <person name="Salvetti E."/>
            <person name="Wrobel A."/>
            <person name="Rasinkangas P."/>
            <person name="Parkhill J."/>
            <person name="Rea M.C."/>
            <person name="O'Sullivan O."/>
            <person name="Ritari J."/>
            <person name="Douillard F.P."/>
            <person name="Paul Ross R."/>
            <person name="Yang R."/>
            <person name="Briner A.E."/>
            <person name="Felis G.E."/>
            <person name="de Vos W.M."/>
            <person name="Barrangou R."/>
            <person name="Klaenhammer T.R."/>
            <person name="Caufield P.W."/>
            <person name="Cui Y."/>
            <person name="Zhang H."/>
            <person name="O'Toole P.W."/>
        </authorList>
    </citation>
    <scope>NUCLEOTIDE SEQUENCE [LARGE SCALE GENOMIC DNA]</scope>
    <source>
        <strain evidence="12 13">DSM 14421</strain>
    </source>
</reference>
<keyword evidence="7" id="KW-0627">Porphyrin biosynthesis</keyword>
<comment type="similarity">
    <text evidence="1 9">Belongs to the precorrin methyltransferase family.</text>
</comment>
<comment type="caution">
    <text evidence="12">The sequence shown here is derived from an EMBL/GenBank/DDBJ whole genome shotgun (WGS) entry which is preliminary data.</text>
</comment>
<protein>
    <recommendedName>
        <fullName evidence="3">Uroporphyrinogen-III C-methyltransferase</fullName>
        <ecNumber evidence="2">2.1.1.107</ecNumber>
    </recommendedName>
    <alternativeName>
        <fullName evidence="8">Uroporphyrinogen III methylase</fullName>
    </alternativeName>
</protein>
<dbReference type="PROSITE" id="PS00840">
    <property type="entry name" value="SUMT_2"/>
    <property type="match status" value="1"/>
</dbReference>
<keyword evidence="5 9" id="KW-0808">Transferase</keyword>
<dbReference type="AlphaFoldDB" id="A0A0R1S7G5"/>
<dbReference type="RefSeq" id="WP_083485153.1">
    <property type="nucleotide sequence ID" value="NZ_AZEY01000108.1"/>
</dbReference>
<sequence>MSGFVSLVGAGPGNPELLTLLGKRRLQEADVVVYDRLVNPALLSPLMAEKIDVGKLPHHHKFSQYQINDLLVKLAREGKRVVRLKAGDPYVFGRGGEESQYLRERNVAFEVVPGITSAIAGLGAAGIPITHRDFASSFHIITGHHKAAGKELDWRNIAHQEGTIVFLMGMEELGRITQHLIENGKSPQTPVAVIQWATHWKQRAVKSDLANISQVVTENKMSSPALIVVGDVVGLMDELYPHLPLQGLHLLVPFKEPSQLFAKLQDQGAAVNFFDRRLKMPLKFDLPDISHGGTLVVTDFAAFHFFQQTLLASGFDHRALLYWQILTTNHMVDRKLRDAGIISDGNFDMENSQYRDPVIVLGEQQTLSHLPGHYSEKIATYQAKPVAQQIDLTNFHAVIFPSSASASDLVEGCDADQRQRLVLMPCFAMGTMVAEECHRLGLENVIAVEPTFDAVVNAVERKFQNESSRSTSRQFRDNISPNPAKDN</sequence>
<dbReference type="InterPro" id="IPR003043">
    <property type="entry name" value="Uropor_MeTrfase_CS"/>
</dbReference>
<evidence type="ECO:0000256" key="10">
    <source>
        <dbReference type="SAM" id="MobiDB-lite"/>
    </source>
</evidence>
<dbReference type="NCBIfam" id="NF004790">
    <property type="entry name" value="PRK06136.1"/>
    <property type="match status" value="1"/>
</dbReference>
<organism evidence="12 13">
    <name type="scientific">Lentilactobacillus diolivorans DSM 14421</name>
    <dbReference type="NCBI Taxonomy" id="1423739"/>
    <lineage>
        <taxon>Bacteria</taxon>
        <taxon>Bacillati</taxon>
        <taxon>Bacillota</taxon>
        <taxon>Bacilli</taxon>
        <taxon>Lactobacillales</taxon>
        <taxon>Lactobacillaceae</taxon>
        <taxon>Lentilactobacillus</taxon>
    </lineage>
</organism>
<dbReference type="NCBIfam" id="TIGR01469">
    <property type="entry name" value="cobA_cysG_Cterm"/>
    <property type="match status" value="1"/>
</dbReference>
<dbReference type="PANTHER" id="PTHR45790">
    <property type="entry name" value="SIROHEME SYNTHASE-RELATED"/>
    <property type="match status" value="1"/>
</dbReference>
<evidence type="ECO:0000256" key="8">
    <source>
        <dbReference type="ARBA" id="ARBA00079776"/>
    </source>
</evidence>
<evidence type="ECO:0000256" key="7">
    <source>
        <dbReference type="ARBA" id="ARBA00023244"/>
    </source>
</evidence>
<dbReference type="PANTHER" id="PTHR45790:SF3">
    <property type="entry name" value="S-ADENOSYL-L-METHIONINE-DEPENDENT UROPORPHYRINOGEN III METHYLTRANSFERASE, CHLOROPLASTIC"/>
    <property type="match status" value="1"/>
</dbReference>
<dbReference type="SUPFAM" id="SSF69618">
    <property type="entry name" value="HemD-like"/>
    <property type="match status" value="1"/>
</dbReference>
<gene>
    <name evidence="12" type="ORF">FC85_GL001945</name>
</gene>
<dbReference type="GO" id="GO:0004851">
    <property type="term" value="F:uroporphyrin-III C-methyltransferase activity"/>
    <property type="evidence" value="ECO:0007669"/>
    <property type="project" value="UniProtKB-EC"/>
</dbReference>
<dbReference type="Gene3D" id="3.30.950.10">
    <property type="entry name" value="Methyltransferase, Cobalt-precorrin-4 Transmethylase, Domain 2"/>
    <property type="match status" value="1"/>
</dbReference>
<proteinExistence type="inferred from homology"/>
<feature type="compositionally biased region" description="Polar residues" evidence="10">
    <location>
        <begin position="466"/>
        <end position="481"/>
    </location>
</feature>
<evidence type="ECO:0000259" key="11">
    <source>
        <dbReference type="Pfam" id="PF00590"/>
    </source>
</evidence>
<feature type="region of interest" description="Disordered" evidence="10">
    <location>
        <begin position="466"/>
        <end position="487"/>
    </location>
</feature>
<dbReference type="CDD" id="cd11642">
    <property type="entry name" value="SUMT"/>
    <property type="match status" value="1"/>
</dbReference>
<dbReference type="STRING" id="1423739.FC85_GL001945"/>
<dbReference type="GO" id="GO:0032259">
    <property type="term" value="P:methylation"/>
    <property type="evidence" value="ECO:0007669"/>
    <property type="project" value="UniProtKB-KW"/>
</dbReference>
<evidence type="ECO:0000256" key="9">
    <source>
        <dbReference type="RuleBase" id="RU003960"/>
    </source>
</evidence>
<dbReference type="FunFam" id="3.30.950.10:FF:000001">
    <property type="entry name" value="Siroheme synthase"/>
    <property type="match status" value="1"/>
</dbReference>
<dbReference type="InterPro" id="IPR035996">
    <property type="entry name" value="4pyrrol_Methylase_sf"/>
</dbReference>
<dbReference type="InterPro" id="IPR006366">
    <property type="entry name" value="CobA/CysG_C"/>
</dbReference>
<dbReference type="FunFam" id="3.40.1010.10:FF:000001">
    <property type="entry name" value="Siroheme synthase"/>
    <property type="match status" value="1"/>
</dbReference>
<dbReference type="Pfam" id="PF00590">
    <property type="entry name" value="TP_methylase"/>
    <property type="match status" value="1"/>
</dbReference>
<dbReference type="Gene3D" id="3.40.1010.10">
    <property type="entry name" value="Cobalt-precorrin-4 Transmethylase, Domain 1"/>
    <property type="match status" value="1"/>
</dbReference>
<evidence type="ECO:0000256" key="1">
    <source>
        <dbReference type="ARBA" id="ARBA00005879"/>
    </source>
</evidence>
<evidence type="ECO:0000256" key="4">
    <source>
        <dbReference type="ARBA" id="ARBA00022603"/>
    </source>
</evidence>
<keyword evidence="4 9" id="KW-0489">Methyltransferase</keyword>
<dbReference type="InterPro" id="IPR036108">
    <property type="entry name" value="4pyrrol_syn_uPrphyn_synt_sf"/>
</dbReference>
<evidence type="ECO:0000256" key="5">
    <source>
        <dbReference type="ARBA" id="ARBA00022679"/>
    </source>
</evidence>
<dbReference type="InterPro" id="IPR050161">
    <property type="entry name" value="Siro_Cobalamin_biosynth"/>
</dbReference>
<dbReference type="Proteomes" id="UP000052013">
    <property type="component" value="Unassembled WGS sequence"/>
</dbReference>
<feature type="domain" description="Tetrapyrrole methylase" evidence="11">
    <location>
        <begin position="5"/>
        <end position="212"/>
    </location>
</feature>
<dbReference type="GO" id="GO:0019354">
    <property type="term" value="P:siroheme biosynthetic process"/>
    <property type="evidence" value="ECO:0007669"/>
    <property type="project" value="InterPro"/>
</dbReference>
<dbReference type="Gene3D" id="3.40.50.10090">
    <property type="match status" value="1"/>
</dbReference>
<dbReference type="InterPro" id="IPR014776">
    <property type="entry name" value="4pyrrole_Mease_sub2"/>
</dbReference>
<evidence type="ECO:0000256" key="2">
    <source>
        <dbReference type="ARBA" id="ARBA00012162"/>
    </source>
</evidence>
<dbReference type="SUPFAM" id="SSF53790">
    <property type="entry name" value="Tetrapyrrole methylase"/>
    <property type="match status" value="1"/>
</dbReference>
<evidence type="ECO:0000313" key="12">
    <source>
        <dbReference type="EMBL" id="KRL62437.1"/>
    </source>
</evidence>
<keyword evidence="6" id="KW-0949">S-adenosyl-L-methionine</keyword>
<dbReference type="InterPro" id="IPR000878">
    <property type="entry name" value="4pyrrol_Mease"/>
</dbReference>
<evidence type="ECO:0000256" key="3">
    <source>
        <dbReference type="ARBA" id="ARBA00018323"/>
    </source>
</evidence>
<accession>A0A0R1S7G5</accession>
<dbReference type="InterPro" id="IPR014777">
    <property type="entry name" value="4pyrrole_Mease_sub1"/>
</dbReference>
<dbReference type="EMBL" id="AZEY01000108">
    <property type="protein sequence ID" value="KRL62437.1"/>
    <property type="molecule type" value="Genomic_DNA"/>
</dbReference>
<evidence type="ECO:0000256" key="6">
    <source>
        <dbReference type="ARBA" id="ARBA00022691"/>
    </source>
</evidence>
<dbReference type="GO" id="GO:0004852">
    <property type="term" value="F:uroporphyrinogen-III synthase activity"/>
    <property type="evidence" value="ECO:0007669"/>
    <property type="project" value="InterPro"/>
</dbReference>
<dbReference type="EC" id="2.1.1.107" evidence="2"/>